<protein>
    <submittedName>
        <fullName evidence="2">Uncharacterized protein</fullName>
    </submittedName>
</protein>
<feature type="compositionally biased region" description="Low complexity" evidence="1">
    <location>
        <begin position="802"/>
        <end position="845"/>
    </location>
</feature>
<feature type="region of interest" description="Disordered" evidence="1">
    <location>
        <begin position="176"/>
        <end position="317"/>
    </location>
</feature>
<dbReference type="AlphaFoldDB" id="A0A197JLV6"/>
<accession>A0A197JLV6</accession>
<feature type="compositionally biased region" description="Low complexity" evidence="1">
    <location>
        <begin position="208"/>
        <end position="218"/>
    </location>
</feature>
<gene>
    <name evidence="2" type="ORF">K457DRAFT_141128</name>
</gene>
<proteinExistence type="predicted"/>
<keyword evidence="3" id="KW-1185">Reference proteome</keyword>
<dbReference type="EMBL" id="KV442078">
    <property type="protein sequence ID" value="OAQ25476.1"/>
    <property type="molecule type" value="Genomic_DNA"/>
</dbReference>
<feature type="compositionally biased region" description="Low complexity" evidence="1">
    <location>
        <begin position="678"/>
        <end position="693"/>
    </location>
</feature>
<feature type="compositionally biased region" description="Polar residues" evidence="1">
    <location>
        <begin position="602"/>
        <end position="611"/>
    </location>
</feature>
<feature type="region of interest" description="Disordered" evidence="1">
    <location>
        <begin position="793"/>
        <end position="854"/>
    </location>
</feature>
<evidence type="ECO:0000256" key="1">
    <source>
        <dbReference type="SAM" id="MobiDB-lite"/>
    </source>
</evidence>
<feature type="compositionally biased region" description="Low complexity" evidence="1">
    <location>
        <begin position="626"/>
        <end position="640"/>
    </location>
</feature>
<feature type="region of interest" description="Disordered" evidence="1">
    <location>
        <begin position="740"/>
        <end position="759"/>
    </location>
</feature>
<feature type="compositionally biased region" description="Polar residues" evidence="1">
    <location>
        <begin position="186"/>
        <end position="198"/>
    </location>
</feature>
<feature type="compositionally biased region" description="Low complexity" evidence="1">
    <location>
        <begin position="570"/>
        <end position="594"/>
    </location>
</feature>
<feature type="compositionally biased region" description="Polar residues" evidence="1">
    <location>
        <begin position="257"/>
        <end position="267"/>
    </location>
</feature>
<reference evidence="2 3" key="1">
    <citation type="submission" date="2016-05" db="EMBL/GenBank/DDBJ databases">
        <title>Genome sequencing reveals origins of a unique bacterial endosymbiosis in the earliest lineages of terrestrial Fungi.</title>
        <authorList>
            <consortium name="DOE Joint Genome Institute"/>
            <person name="Uehling J."/>
            <person name="Gryganskyi A."/>
            <person name="Hameed K."/>
            <person name="Tschaplinski T."/>
            <person name="Misztal P."/>
            <person name="Wu S."/>
            <person name="Desiro A."/>
            <person name="Vande Pol N."/>
            <person name="Du Z.-Y."/>
            <person name="Zienkiewicz A."/>
            <person name="Zienkiewicz K."/>
            <person name="Morin E."/>
            <person name="Tisserant E."/>
            <person name="Splivallo R."/>
            <person name="Hainaut M."/>
            <person name="Henrissat B."/>
            <person name="Ohm R."/>
            <person name="Kuo A."/>
            <person name="Yan J."/>
            <person name="Lipzen A."/>
            <person name="Nolan M."/>
            <person name="Labutti K."/>
            <person name="Barry K."/>
            <person name="Goldstein A."/>
            <person name="Labbe J."/>
            <person name="Schadt C."/>
            <person name="Tuskan G."/>
            <person name="Grigoriev I."/>
            <person name="Martin F."/>
            <person name="Vilgalys R."/>
            <person name="Bonito G."/>
        </authorList>
    </citation>
    <scope>NUCLEOTIDE SEQUENCE [LARGE SCALE GENOMIC DNA]</scope>
    <source>
        <strain evidence="2 3">AG-77</strain>
    </source>
</reference>
<dbReference type="Proteomes" id="UP000078512">
    <property type="component" value="Unassembled WGS sequence"/>
</dbReference>
<sequence>MVVHPRLVGVLLRGRSVWNTVAETDYLVLQRHPRLAKNNYRIITRGFPHYRVAEGDSEEVLQEELEFLSRMAKVTIQGKITSKKISTWLKSTFQHHSVLAISPPEDRLLQQDDDQDHLDNHIDLDHSHDADGYLSDSSFLSHGEIIEPYSTENKTRPPLRRAISLEDLTNASAIHHHLHSSGLRPRNSTNSLQNTSRALTEPRPRSKSNAAALLLHPLSSPPIRPASAASEYHRHHQHRPSFTIEPQDISYEPLKGRSQSSMALQDKNNNNSNSNSKRPQPIIVPTQDSRESQNAPHHPGLPTPEVSPEELSSESSDDMVIVDGDLLEESKSVLGLDYYMRSTHQLRQQTYPGAVASGGRRATTGTSVAADARTLGDGASIDGGLEAVTGSWNWLTDSPFLDALVNWIEGPDTATQPKGQDKDTKPNPWLDIPFQFIALLTYPEPDPKNGNKTTLAMVRETSFVRQRRKTLMMLTAYTLVVRYCSFDFFILVLFASNCAMLFLMKNSGRMNVNMAKRAVRQRVGWAKQWAGSIFKRGGNNNNNINITPSPPGPSHSGSMGHHRTHSGSMSHISNSNVHHQQHQSSSAVHSARSSPAPLDGNAVTSAETSPQMKRRGLFGKRVPVNTSQQSSSGSTYTQGTALSSSVPLQFGDTASVLNSSATTTTTKRRFFRRNQNGSNNNNSTTTIIATTPSAPVPIPTKANTISHHHSNISQQGGARATTPTRSTTAMATTPTATNVMHNSQLSNSPLSQSQSPPQLQFSPLKLFNVPVLTSDTEMEQADARWATRSGLLAATPPPVHRPSSASEPSTTANPTTAAAVASTVSGQTQSTTVPSSSSSSITSSPMAGANGEGLLSPIPIPLPFNVSTSESKQGPLMLSGLSQLLGRSTSTSPPPPAAAASNGDDSQGSKEQELYGGLLPTSTSAAAGTSTTIGMDTLDAVTSAAAAGMEDV</sequence>
<evidence type="ECO:0000313" key="2">
    <source>
        <dbReference type="EMBL" id="OAQ25476.1"/>
    </source>
</evidence>
<feature type="region of interest" description="Disordered" evidence="1">
    <location>
        <begin position="659"/>
        <end position="695"/>
    </location>
</feature>
<feature type="compositionally biased region" description="Acidic residues" evidence="1">
    <location>
        <begin position="307"/>
        <end position="317"/>
    </location>
</feature>
<evidence type="ECO:0000313" key="3">
    <source>
        <dbReference type="Proteomes" id="UP000078512"/>
    </source>
</evidence>
<organism evidence="2 3">
    <name type="scientific">Linnemannia elongata AG-77</name>
    <dbReference type="NCBI Taxonomy" id="1314771"/>
    <lineage>
        <taxon>Eukaryota</taxon>
        <taxon>Fungi</taxon>
        <taxon>Fungi incertae sedis</taxon>
        <taxon>Mucoromycota</taxon>
        <taxon>Mortierellomycotina</taxon>
        <taxon>Mortierellomycetes</taxon>
        <taxon>Mortierellales</taxon>
        <taxon>Mortierellaceae</taxon>
        <taxon>Linnemannia</taxon>
    </lineage>
</organism>
<name>A0A197JLV6_9FUNG</name>
<feature type="region of interest" description="Disordered" evidence="1">
    <location>
        <begin position="885"/>
        <end position="929"/>
    </location>
</feature>
<dbReference type="OrthoDB" id="5596972at2759"/>
<feature type="region of interest" description="Disordered" evidence="1">
    <location>
        <begin position="536"/>
        <end position="640"/>
    </location>
</feature>